<evidence type="ECO:0008006" key="3">
    <source>
        <dbReference type="Google" id="ProtNLM"/>
    </source>
</evidence>
<proteinExistence type="predicted"/>
<keyword evidence="1" id="KW-0812">Transmembrane</keyword>
<dbReference type="HOGENOM" id="CLU_1084629_0_0_9"/>
<accession>B2TNK3</accession>
<reference evidence="2" key="1">
    <citation type="submission" date="2009-06" db="EMBL/GenBank/DDBJ databases">
        <authorList>
            <consortium name="US DOE Joint Genome Institute (JGI-PGF)"/>
            <person name="Lucas S."/>
            <person name="Copeland A."/>
            <person name="Lapidus A."/>
            <person name="Glavina del Rio T."/>
            <person name="Dalin E."/>
            <person name="Tice H."/>
            <person name="Bruce D."/>
            <person name="Goodwin L."/>
            <person name="Pitluck S."/>
            <person name="Kyrpides N."/>
            <person name="Mavromatis K."/>
            <person name="Ivanova N."/>
            <person name="Saunders E."/>
            <person name="Brettin T."/>
            <person name="Detter J.C."/>
            <person name="Han C."/>
            <person name="Larimer F."/>
            <person name="Land M."/>
            <person name="Hauser L."/>
            <person name="Markowitz V."/>
            <person name="Cheng J.-F."/>
            <person name="Hugenholtz P."/>
            <person name="Woyke T."/>
            <person name="Wu D."/>
            <person name="Gronow S."/>
            <person name="Klenk H.-P."/>
            <person name="Eisen J.A."/>
        </authorList>
    </citation>
    <scope>NUCLEOTIDE SEQUENCE</scope>
    <source>
        <strain evidence="2">Eklund 17B</strain>
    </source>
</reference>
<feature type="transmembrane region" description="Helical" evidence="1">
    <location>
        <begin position="37"/>
        <end position="58"/>
    </location>
</feature>
<dbReference type="AlphaFoldDB" id="B2TNK3"/>
<gene>
    <name evidence="2" type="ordered locus">CLL_A2622</name>
</gene>
<name>B2TNK3_CLOBB</name>
<reference evidence="2" key="2">
    <citation type="submission" date="2009-08" db="EMBL/GenBank/DDBJ databases">
        <authorList>
            <person name="Shrivastava S."/>
            <person name="Brinkac L.M."/>
            <person name="Dodson R.J."/>
            <person name="Harkins D.M."/>
            <person name="Durkin A.S."/>
            <person name="Sutton G."/>
        </authorList>
    </citation>
    <scope>NUCLEOTIDE SEQUENCE</scope>
    <source>
        <strain evidence="2">Eklund 17B</strain>
    </source>
</reference>
<protein>
    <recommendedName>
        <fullName evidence="3">Tetratricopeptide repeat protein</fullName>
    </recommendedName>
</protein>
<sequence>MEKNNLYFLRIGLKNLIIVIPILCVLTFGIYKNIVEGNIQEGIFIIISIVFAIGFFYFKRNKSNEYINRGFQYETSKELLKYYDNVFSKHITNISDQDAWLTYSKCLVCCYYGEFDKAMQILNGINWSSKSPYIQSLELSIKALMCYLQSKDYKEGLRLSMLSQQLGHASNNISGNKKTQSFYESYILVGELLNGNIESNIIVSLEGKYNESPVLVKLLIGHCLSKVYIKMNMKEKAEEKIRFCKKIAPHCGPLFN</sequence>
<feature type="transmembrane region" description="Helical" evidence="1">
    <location>
        <begin position="12"/>
        <end position="31"/>
    </location>
</feature>
<dbReference type="KEGG" id="cbk:CLL_A2622"/>
<keyword evidence="1" id="KW-1133">Transmembrane helix</keyword>
<dbReference type="EMBL" id="CP001056">
    <property type="protein sequence ID" value="ACD24084.1"/>
    <property type="molecule type" value="Genomic_DNA"/>
</dbReference>
<organism evidence="2">
    <name type="scientific">Clostridium botulinum (strain Eklund 17B / Type B)</name>
    <dbReference type="NCBI Taxonomy" id="935198"/>
    <lineage>
        <taxon>Bacteria</taxon>
        <taxon>Bacillati</taxon>
        <taxon>Bacillota</taxon>
        <taxon>Clostridia</taxon>
        <taxon>Eubacteriales</taxon>
        <taxon>Clostridiaceae</taxon>
        <taxon>Clostridium</taxon>
    </lineage>
</organism>
<evidence type="ECO:0000313" key="2">
    <source>
        <dbReference type="EMBL" id="ACD24084.1"/>
    </source>
</evidence>
<evidence type="ECO:0000256" key="1">
    <source>
        <dbReference type="SAM" id="Phobius"/>
    </source>
</evidence>
<keyword evidence="1" id="KW-0472">Membrane</keyword>